<comment type="subunit">
    <text evidence="5">Heterooligomer composed of large and small subunits.</text>
</comment>
<dbReference type="GO" id="GO:0008855">
    <property type="term" value="F:exodeoxyribonuclease VII activity"/>
    <property type="evidence" value="ECO:0007669"/>
    <property type="project" value="UniProtKB-UniRule"/>
</dbReference>
<keyword evidence="1 5" id="KW-0963">Cytoplasm</keyword>
<comment type="catalytic activity">
    <reaction evidence="5">
        <text>Exonucleolytic cleavage in either 5'- to 3'- or 3'- to 5'-direction to yield nucleoside 5'-phosphates.</text>
        <dbReference type="EC" id="3.1.11.6"/>
    </reaction>
</comment>
<dbReference type="InterPro" id="IPR020579">
    <property type="entry name" value="Exonuc_VII_lsu_C"/>
</dbReference>
<dbReference type="InterPro" id="IPR025824">
    <property type="entry name" value="OB-fold_nuc-bd_dom"/>
</dbReference>
<evidence type="ECO:0000256" key="1">
    <source>
        <dbReference type="ARBA" id="ARBA00022490"/>
    </source>
</evidence>
<evidence type="ECO:0000259" key="7">
    <source>
        <dbReference type="Pfam" id="PF13742"/>
    </source>
</evidence>
<dbReference type="EMBL" id="NRHC01000040">
    <property type="protein sequence ID" value="RIY32931.1"/>
    <property type="molecule type" value="Genomic_DNA"/>
</dbReference>
<keyword evidence="2 5" id="KW-0540">Nuclease</keyword>
<name>A0A3A1Y604_9GAMM</name>
<dbReference type="OrthoDB" id="9802795at2"/>
<dbReference type="PANTHER" id="PTHR30008">
    <property type="entry name" value="EXODEOXYRIBONUCLEASE 7 LARGE SUBUNIT"/>
    <property type="match status" value="1"/>
</dbReference>
<evidence type="ECO:0000256" key="3">
    <source>
        <dbReference type="ARBA" id="ARBA00022801"/>
    </source>
</evidence>
<dbReference type="NCBIfam" id="TIGR00237">
    <property type="entry name" value="xseA"/>
    <property type="match status" value="1"/>
</dbReference>
<dbReference type="GO" id="GO:0006308">
    <property type="term" value="P:DNA catabolic process"/>
    <property type="evidence" value="ECO:0007669"/>
    <property type="project" value="UniProtKB-UniRule"/>
</dbReference>
<comment type="similarity">
    <text evidence="5">Belongs to the XseA family.</text>
</comment>
<dbReference type="GO" id="GO:0003676">
    <property type="term" value="F:nucleic acid binding"/>
    <property type="evidence" value="ECO:0007669"/>
    <property type="project" value="InterPro"/>
</dbReference>
<organism evidence="8 9">
    <name type="scientific">Psittacicella hinzii</name>
    <dbReference type="NCBI Taxonomy" id="2028575"/>
    <lineage>
        <taxon>Bacteria</taxon>
        <taxon>Pseudomonadati</taxon>
        <taxon>Pseudomonadota</taxon>
        <taxon>Gammaproteobacteria</taxon>
        <taxon>Pasteurellales</taxon>
        <taxon>Psittacicellaceae</taxon>
        <taxon>Psittacicella</taxon>
    </lineage>
</organism>
<dbReference type="PANTHER" id="PTHR30008:SF0">
    <property type="entry name" value="EXODEOXYRIBONUCLEASE 7 LARGE SUBUNIT"/>
    <property type="match status" value="1"/>
</dbReference>
<evidence type="ECO:0000256" key="5">
    <source>
        <dbReference type="HAMAP-Rule" id="MF_00378"/>
    </source>
</evidence>
<keyword evidence="3 5" id="KW-0378">Hydrolase</keyword>
<sequence length="591" mass="68081">MEFELDFNQIEVEEVKPERKIKPLSVAQFLNKVQSHFNERYWGVYLIAEISSIKHSGRHSYLTLKDTEEDAIINANVWNYQTSFREFAQSTGCRVEDFQVGATVEVYGELTVYNPRGSMQLNIRRMRIAGGIGEQLARIERIKQEIVKNGWHSPERKRAIPQFPLKVGIVSSSKAAGVQDMLKVFREEAPDIEITIYDANVQGNNAVASLIEALATANAENKCEVLIVGRGGGSFEDLLAFSDYELVKAILASKIPTISAVGHEVDNPLTDLVADYACVTPTAAAKHITIWRLRVRDYVNNALNQLNSLVNGLFDFKNHQLNQLDQRLSYLDPSRKIADYFNYFTELEYQLNRMYTFYWQDKLNRLEQANKDINQVLVISWKQKENQVNLLQEKVKRFNPSYLLERDQKIINDLALKLDYIYTNSLSVRNTKLNELTAKLETLYKNQIWQKEYDWQAKRNQVMRLQPLSKLEAYVKDIGYLENQIKYLANRQFATKVNELEYLLQRVEVSNPLLPLSRGYAMVLDQEQQVVTSISQVEKLNNFTLLMQDGSLEAQVKGKSDKEHNLQNLVSQEKILALKANLAKLKNNSEF</sequence>
<keyword evidence="9" id="KW-1185">Reference proteome</keyword>
<comment type="subcellular location">
    <subcellularLocation>
        <location evidence="5">Cytoplasm</location>
    </subcellularLocation>
</comment>
<dbReference type="InterPro" id="IPR003753">
    <property type="entry name" value="Exonuc_VII_L"/>
</dbReference>
<dbReference type="Pfam" id="PF13742">
    <property type="entry name" value="tRNA_anti_2"/>
    <property type="match status" value="1"/>
</dbReference>
<dbReference type="HAMAP" id="MF_00378">
    <property type="entry name" value="Exonuc_7_L"/>
    <property type="match status" value="1"/>
</dbReference>
<dbReference type="RefSeq" id="WP_119524952.1">
    <property type="nucleotide sequence ID" value="NZ_NRHC01000040.1"/>
</dbReference>
<keyword evidence="4 5" id="KW-0269">Exonuclease</keyword>
<proteinExistence type="inferred from homology"/>
<reference evidence="8 9" key="1">
    <citation type="submission" date="2017-08" db="EMBL/GenBank/DDBJ databases">
        <title>Reclassification of Bisgaard taxon 37 and 44.</title>
        <authorList>
            <person name="Christensen H."/>
        </authorList>
    </citation>
    <scope>NUCLEOTIDE SEQUENCE [LARGE SCALE GENOMIC DNA]</scope>
    <source>
        <strain evidence="8 9">B96_3</strain>
    </source>
</reference>
<evidence type="ECO:0000313" key="8">
    <source>
        <dbReference type="EMBL" id="RIY32931.1"/>
    </source>
</evidence>
<evidence type="ECO:0000256" key="4">
    <source>
        <dbReference type="ARBA" id="ARBA00022839"/>
    </source>
</evidence>
<comment type="caution">
    <text evidence="8">The sequence shown here is derived from an EMBL/GenBank/DDBJ whole genome shotgun (WGS) entry which is preliminary data.</text>
</comment>
<feature type="domain" description="Exonuclease VII large subunit C-terminal" evidence="6">
    <location>
        <begin position="153"/>
        <end position="410"/>
    </location>
</feature>
<protein>
    <recommendedName>
        <fullName evidence="5">Exodeoxyribonuclease 7 large subunit</fullName>
        <ecNumber evidence="5">3.1.11.6</ecNumber>
    </recommendedName>
    <alternativeName>
        <fullName evidence="5">Exodeoxyribonuclease VII large subunit</fullName>
        <shortName evidence="5">Exonuclease VII large subunit</shortName>
    </alternativeName>
</protein>
<dbReference type="GO" id="GO:0005737">
    <property type="term" value="C:cytoplasm"/>
    <property type="evidence" value="ECO:0007669"/>
    <property type="project" value="UniProtKB-SubCell"/>
</dbReference>
<dbReference type="EC" id="3.1.11.6" evidence="5"/>
<evidence type="ECO:0000256" key="2">
    <source>
        <dbReference type="ARBA" id="ARBA00022722"/>
    </source>
</evidence>
<evidence type="ECO:0000259" key="6">
    <source>
        <dbReference type="Pfam" id="PF02601"/>
    </source>
</evidence>
<feature type="domain" description="OB-fold nucleic acid binding" evidence="7">
    <location>
        <begin position="24"/>
        <end position="127"/>
    </location>
</feature>
<evidence type="ECO:0000313" key="9">
    <source>
        <dbReference type="Proteomes" id="UP000265691"/>
    </source>
</evidence>
<dbReference type="GO" id="GO:0009318">
    <property type="term" value="C:exodeoxyribonuclease VII complex"/>
    <property type="evidence" value="ECO:0007669"/>
    <property type="project" value="UniProtKB-UniRule"/>
</dbReference>
<comment type="function">
    <text evidence="5">Bidirectionally degrades single-stranded DNA into large acid-insoluble oligonucleotides, which are then degraded further into small acid-soluble oligonucleotides.</text>
</comment>
<dbReference type="CDD" id="cd04489">
    <property type="entry name" value="ExoVII_LU_OBF"/>
    <property type="match status" value="1"/>
</dbReference>
<accession>A0A3A1Y604</accession>
<dbReference type="AlphaFoldDB" id="A0A3A1Y604"/>
<gene>
    <name evidence="5 8" type="primary">xseA</name>
    <name evidence="8" type="ORF">CKF54_03780</name>
</gene>
<dbReference type="Proteomes" id="UP000265691">
    <property type="component" value="Unassembled WGS sequence"/>
</dbReference>
<dbReference type="Pfam" id="PF02601">
    <property type="entry name" value="Exonuc_VII_L"/>
    <property type="match status" value="1"/>
</dbReference>